<dbReference type="Proteomes" id="UP001337655">
    <property type="component" value="Unassembled WGS sequence"/>
</dbReference>
<dbReference type="AlphaFoldDB" id="A0AAV9P4I2"/>
<accession>A0AAV9P4I2</accession>
<sequence length="409" mass="45351">MDTEASSRIGEDLRQAWMVARSNSASPEKGRFRFIPQMFEIQQVAPPGGLAEDGVARVANAYLIARGFDPSEAHNWMACTATVCTALRDANPGLRFQPRDGTDEALFQELSDIQEPKRWRVPGRFQTSDSSYGVVLVDNSEDHGVVRGSEHLTILLLLNWFEAYDRKHGAVRATHPIFQRCSARLAPYRIPPSKMSEAAITDVTNPTAKELHCARASLTGEDVTPFENKFRIMAKMVAVPTIEPPGRLGGDAMNSLTNTFRIARGLDPGDAPSIRACVESLRKTIEEVTPSMFFDPRGEEGDLLERVTFGRLCDSVLGNHWRYVGSMDGAGATFVDVVSDPRDTGLYPGNLLRSIEQMTILKRLVDFTELEKPPSIKCSLLSIKMCRARLVSFELAGHDICASVTRWFD</sequence>
<dbReference type="EMBL" id="JAVRRT010000014">
    <property type="protein sequence ID" value="KAK5166135.1"/>
    <property type="molecule type" value="Genomic_DNA"/>
</dbReference>
<name>A0AAV9P4I2_9PEZI</name>
<evidence type="ECO:0000313" key="2">
    <source>
        <dbReference type="Proteomes" id="UP001337655"/>
    </source>
</evidence>
<gene>
    <name evidence="1" type="ORF">LTR77_008396</name>
</gene>
<reference evidence="1 2" key="1">
    <citation type="submission" date="2023-08" db="EMBL/GenBank/DDBJ databases">
        <title>Black Yeasts Isolated from many extreme environments.</title>
        <authorList>
            <person name="Coleine C."/>
            <person name="Stajich J.E."/>
            <person name="Selbmann L."/>
        </authorList>
    </citation>
    <scope>NUCLEOTIDE SEQUENCE [LARGE SCALE GENOMIC DNA]</scope>
    <source>
        <strain evidence="1 2">CCFEE 5935</strain>
    </source>
</reference>
<protein>
    <submittedName>
        <fullName evidence="1">Uncharacterized protein</fullName>
    </submittedName>
</protein>
<evidence type="ECO:0000313" key="1">
    <source>
        <dbReference type="EMBL" id="KAK5166135.1"/>
    </source>
</evidence>
<organism evidence="1 2">
    <name type="scientific">Saxophila tyrrhenica</name>
    <dbReference type="NCBI Taxonomy" id="1690608"/>
    <lineage>
        <taxon>Eukaryota</taxon>
        <taxon>Fungi</taxon>
        <taxon>Dikarya</taxon>
        <taxon>Ascomycota</taxon>
        <taxon>Pezizomycotina</taxon>
        <taxon>Dothideomycetes</taxon>
        <taxon>Dothideomycetidae</taxon>
        <taxon>Mycosphaerellales</taxon>
        <taxon>Extremaceae</taxon>
        <taxon>Saxophila</taxon>
    </lineage>
</organism>
<keyword evidence="2" id="KW-1185">Reference proteome</keyword>
<comment type="caution">
    <text evidence="1">The sequence shown here is derived from an EMBL/GenBank/DDBJ whole genome shotgun (WGS) entry which is preliminary data.</text>
</comment>
<dbReference type="GeneID" id="89929729"/>
<dbReference type="RefSeq" id="XP_064656088.1">
    <property type="nucleotide sequence ID" value="XM_064805628.1"/>
</dbReference>
<proteinExistence type="predicted"/>